<dbReference type="STRING" id="1442369.A0A0D2IEX7"/>
<protein>
    <submittedName>
        <fullName evidence="2">Rhinocladiella mackenziei CBS 650.93 unplaced genomic scaffold supercont1.7, whole genome shotgun sequence</fullName>
    </submittedName>
</protein>
<dbReference type="VEuPathDB" id="FungiDB:Z518_09543"/>
<evidence type="ECO:0000259" key="1">
    <source>
        <dbReference type="Pfam" id="PF06985"/>
    </source>
</evidence>
<gene>
    <name evidence="2" type="ORF">Z518_09543</name>
</gene>
<dbReference type="AlphaFoldDB" id="A0A0D2IEX7"/>
<dbReference type="OrthoDB" id="5362512at2759"/>
<proteinExistence type="predicted"/>
<accession>A0A0D2IEX7</accession>
<evidence type="ECO:0000313" key="3">
    <source>
        <dbReference type="Proteomes" id="UP000053617"/>
    </source>
</evidence>
<dbReference type="Pfam" id="PF06985">
    <property type="entry name" value="HET"/>
    <property type="match status" value="1"/>
</dbReference>
<dbReference type="EMBL" id="KN847481">
    <property type="protein sequence ID" value="KIX01816.1"/>
    <property type="molecule type" value="Genomic_DNA"/>
</dbReference>
<dbReference type="RefSeq" id="XP_013268952.1">
    <property type="nucleotide sequence ID" value="XM_013413498.1"/>
</dbReference>
<dbReference type="Proteomes" id="UP000053617">
    <property type="component" value="Unassembled WGS sequence"/>
</dbReference>
<feature type="domain" description="Heterokaryon incompatibility" evidence="1">
    <location>
        <begin position="252"/>
        <end position="354"/>
    </location>
</feature>
<sequence length="698" mass="79122">MSSIGVEDFDRNQKCKPNILCSLCIKVISKSTLLRRGIGLGFIRITHQDHAEFHLFHAALKDLLDSSRTGCHLCALLIQTIPKDELKEFVSGARDFGAIQLKVWQPKWMRRKDNPVKRWKLGSVQEHCLIALISPAFNNLRMIHKFVGVVRTHGRERNLNFDPREVTSLIYGPDPLALRNSHEARLSRYNGADSVYEMARKWIRDCVSDHALCCVQTGDRILPARLITVGSDDSDDAPKVVSTSELDAAVQYTTLSYCWGGASPLVLTTKNAEGLMQRIDVKELPKTVADAITVTRGLKYQHLWVDSLCILQDSKDDWEDESVKMGQIYSNSICTICASSAETADEGFLKSRNPLDSLPCCIEGTLDKGFWAVGKMWSWFNKNQYQSGPVCVTDSVKDSERLLSRRNLHFTSQGVMWECFTTEAFESLPAGTVLRNTFRRSISNILHCQHEEAIKEYTSQWSDTAFHEAQFSPEPLTFENGILDLGSRFSFLEYWAEIVRKYTSCDITKRSDRLAALAGIIGEIQEVVGFDCFYGIWNMPGEWTAKQLLWRPIIGRGAEQPAYARPRRRGAPSWSWVAVDGPVVIPTASRSITRYGFPSGRVEEVIHIGKEMVEILEFPITSRDGRHGPLHLKGRVLTKPRREINAWYCILDTSEPAQIYPREVFFLLVFDHNASFRPGEKRKKKEEEVPQLEGLILG</sequence>
<evidence type="ECO:0000313" key="2">
    <source>
        <dbReference type="EMBL" id="KIX01816.1"/>
    </source>
</evidence>
<dbReference type="GeneID" id="25297614"/>
<name>A0A0D2IEX7_9EURO</name>
<keyword evidence="3" id="KW-1185">Reference proteome</keyword>
<dbReference type="InterPro" id="IPR010730">
    <property type="entry name" value="HET"/>
</dbReference>
<dbReference type="HOGENOM" id="CLU_002639_3_0_1"/>
<dbReference type="PANTHER" id="PTHR33112">
    <property type="entry name" value="DOMAIN PROTEIN, PUTATIVE-RELATED"/>
    <property type="match status" value="1"/>
</dbReference>
<organism evidence="2 3">
    <name type="scientific">Rhinocladiella mackenziei CBS 650.93</name>
    <dbReference type="NCBI Taxonomy" id="1442369"/>
    <lineage>
        <taxon>Eukaryota</taxon>
        <taxon>Fungi</taxon>
        <taxon>Dikarya</taxon>
        <taxon>Ascomycota</taxon>
        <taxon>Pezizomycotina</taxon>
        <taxon>Eurotiomycetes</taxon>
        <taxon>Chaetothyriomycetidae</taxon>
        <taxon>Chaetothyriales</taxon>
        <taxon>Herpotrichiellaceae</taxon>
        <taxon>Rhinocladiella</taxon>
    </lineage>
</organism>
<reference evidence="2 3" key="1">
    <citation type="submission" date="2015-01" db="EMBL/GenBank/DDBJ databases">
        <title>The Genome Sequence of Rhinocladiella mackenzie CBS 650.93.</title>
        <authorList>
            <consortium name="The Broad Institute Genomics Platform"/>
            <person name="Cuomo C."/>
            <person name="de Hoog S."/>
            <person name="Gorbushina A."/>
            <person name="Stielow B."/>
            <person name="Teixiera M."/>
            <person name="Abouelleil A."/>
            <person name="Chapman S.B."/>
            <person name="Priest M."/>
            <person name="Young S.K."/>
            <person name="Wortman J."/>
            <person name="Nusbaum C."/>
            <person name="Birren B."/>
        </authorList>
    </citation>
    <scope>NUCLEOTIDE SEQUENCE [LARGE SCALE GENOMIC DNA]</scope>
    <source>
        <strain evidence="2 3">CBS 650.93</strain>
    </source>
</reference>
<dbReference type="PANTHER" id="PTHR33112:SF16">
    <property type="entry name" value="HETEROKARYON INCOMPATIBILITY DOMAIN-CONTAINING PROTEIN"/>
    <property type="match status" value="1"/>
</dbReference>